<accession>A0A2W4CB55</accession>
<keyword evidence="2" id="KW-1185">Reference proteome</keyword>
<dbReference type="EMBL" id="PCDP01000054">
    <property type="protein sequence ID" value="PZM10041.1"/>
    <property type="molecule type" value="Genomic_DNA"/>
</dbReference>
<evidence type="ECO:0000313" key="2">
    <source>
        <dbReference type="Proteomes" id="UP000248925"/>
    </source>
</evidence>
<evidence type="ECO:0000313" key="1">
    <source>
        <dbReference type="EMBL" id="PZM10041.1"/>
    </source>
</evidence>
<dbReference type="AlphaFoldDB" id="A0A2W4CB55"/>
<gene>
    <name evidence="1" type="ORF">CPY51_24055</name>
</gene>
<comment type="caution">
    <text evidence="1">The sequence shown here is derived from an EMBL/GenBank/DDBJ whole genome shotgun (WGS) entry which is preliminary data.</text>
</comment>
<name>A0A2W4CB55_9HYPH</name>
<protein>
    <submittedName>
        <fullName evidence="1">Uncharacterized protein</fullName>
    </submittedName>
</protein>
<dbReference type="Proteomes" id="UP000248925">
    <property type="component" value="Unassembled WGS sequence"/>
</dbReference>
<proteinExistence type="predicted"/>
<reference evidence="1 2" key="1">
    <citation type="journal article" date="2018" name="Sci. Rep.">
        <title>Rhizobium tumorigenes sp. nov., a novel plant tumorigenic bacterium isolated from cane gall tumors on thornless blackberry.</title>
        <authorList>
            <person name="Kuzmanovi N."/>
            <person name="Smalla K."/>
            <person name="Gronow S."/>
            <person name="PuBawska J."/>
        </authorList>
    </citation>
    <scope>NUCLEOTIDE SEQUENCE [LARGE SCALE GENOMIC DNA]</scope>
    <source>
        <strain evidence="1 2">CCBAU 85046</strain>
    </source>
</reference>
<sequence length="75" mass="8057">MLLTEKEKPSKADVVAFAKTKGPPKIAFPSVYIGGKVPVLGAGLLGERDAHAARYKKVIGRRVRTGTSLPWPISK</sequence>
<organism evidence="1 2">
    <name type="scientific">Rhizobium tubonense</name>
    <dbReference type="NCBI Taxonomy" id="484088"/>
    <lineage>
        <taxon>Bacteria</taxon>
        <taxon>Pseudomonadati</taxon>
        <taxon>Pseudomonadota</taxon>
        <taxon>Alphaproteobacteria</taxon>
        <taxon>Hyphomicrobiales</taxon>
        <taxon>Rhizobiaceae</taxon>
        <taxon>Rhizobium/Agrobacterium group</taxon>
        <taxon>Rhizobium</taxon>
    </lineage>
</organism>